<accession>A0A7J7SRM4</accession>
<dbReference type="Proteomes" id="UP000527355">
    <property type="component" value="Unassembled WGS sequence"/>
</dbReference>
<keyword evidence="3" id="KW-1185">Reference proteome</keyword>
<feature type="compositionally biased region" description="Basic and acidic residues" evidence="1">
    <location>
        <begin position="67"/>
        <end position="84"/>
    </location>
</feature>
<sequence>MHLPVPDHVQEGARGAFPGRGALRPHTRPRPSGPQLPTVARGRTDGPGAELGLAGRATSTGLPAEGALRDRQWRCLRNGGDRTRRPLHSRALLPPAPGFNSNGGRGDGAGPGRAPPGTSRRGGCVGAASARLTSGVPSRGRVAAPQTPRCCLPSRPDPHGACAAA</sequence>
<feature type="region of interest" description="Disordered" evidence="1">
    <location>
        <begin position="1"/>
        <end position="165"/>
    </location>
</feature>
<evidence type="ECO:0000313" key="2">
    <source>
        <dbReference type="EMBL" id="KAF6291051.1"/>
    </source>
</evidence>
<gene>
    <name evidence="2" type="ORF">mMyoMyo1_009421</name>
</gene>
<reference evidence="2 3" key="1">
    <citation type="journal article" date="2020" name="Nature">
        <title>Six reference-quality genomes reveal evolution of bat adaptations.</title>
        <authorList>
            <person name="Jebb D."/>
            <person name="Huang Z."/>
            <person name="Pippel M."/>
            <person name="Hughes G.M."/>
            <person name="Lavrichenko K."/>
            <person name="Devanna P."/>
            <person name="Winkler S."/>
            <person name="Jermiin L.S."/>
            <person name="Skirmuntt E.C."/>
            <person name="Katzourakis A."/>
            <person name="Burkitt-Gray L."/>
            <person name="Ray D.A."/>
            <person name="Sullivan K.A.M."/>
            <person name="Roscito J.G."/>
            <person name="Kirilenko B.M."/>
            <person name="Davalos L.M."/>
            <person name="Corthals A.P."/>
            <person name="Power M.L."/>
            <person name="Jones G."/>
            <person name="Ransome R.D."/>
            <person name="Dechmann D.K.N."/>
            <person name="Locatelli A.G."/>
            <person name="Puechmaille S.J."/>
            <person name="Fedrigo O."/>
            <person name="Jarvis E.D."/>
            <person name="Hiller M."/>
            <person name="Vernes S.C."/>
            <person name="Myers E.W."/>
            <person name="Teeling E.C."/>
        </authorList>
    </citation>
    <scope>NUCLEOTIDE SEQUENCE [LARGE SCALE GENOMIC DNA]</scope>
    <source>
        <strain evidence="2">MMyoMyo1</strain>
        <tissue evidence="2">Flight muscle</tissue>
    </source>
</reference>
<evidence type="ECO:0000256" key="1">
    <source>
        <dbReference type="SAM" id="MobiDB-lite"/>
    </source>
</evidence>
<protein>
    <submittedName>
        <fullName evidence="2">Uncharacterized protein</fullName>
    </submittedName>
</protein>
<comment type="caution">
    <text evidence="2">The sequence shown here is derived from an EMBL/GenBank/DDBJ whole genome shotgun (WGS) entry which is preliminary data.</text>
</comment>
<evidence type="ECO:0000313" key="3">
    <source>
        <dbReference type="Proteomes" id="UP000527355"/>
    </source>
</evidence>
<feature type="compositionally biased region" description="Gly residues" evidence="1">
    <location>
        <begin position="101"/>
        <end position="111"/>
    </location>
</feature>
<dbReference type="AlphaFoldDB" id="A0A7J7SRM4"/>
<name>A0A7J7SRM4_MYOMY</name>
<dbReference type="EMBL" id="JABWUV010000018">
    <property type="protein sequence ID" value="KAF6291051.1"/>
    <property type="molecule type" value="Genomic_DNA"/>
</dbReference>
<organism evidence="2 3">
    <name type="scientific">Myotis myotis</name>
    <name type="common">Greater mouse-eared bat</name>
    <name type="synonym">Vespertilio myotis</name>
    <dbReference type="NCBI Taxonomy" id="51298"/>
    <lineage>
        <taxon>Eukaryota</taxon>
        <taxon>Metazoa</taxon>
        <taxon>Chordata</taxon>
        <taxon>Craniata</taxon>
        <taxon>Vertebrata</taxon>
        <taxon>Euteleostomi</taxon>
        <taxon>Mammalia</taxon>
        <taxon>Eutheria</taxon>
        <taxon>Laurasiatheria</taxon>
        <taxon>Chiroptera</taxon>
        <taxon>Yangochiroptera</taxon>
        <taxon>Vespertilionidae</taxon>
        <taxon>Myotis</taxon>
    </lineage>
</organism>
<proteinExistence type="predicted"/>